<reference evidence="1 2" key="2">
    <citation type="journal article" date="2011" name="ISME J.">
        <title>RNA-seq reveals cooperative metabolic interactions between two termite-gut spirochete species in co-culture.</title>
        <authorList>
            <person name="Rosenthal A.Z."/>
            <person name="Matson E.G."/>
            <person name="Eldar A."/>
            <person name="Leadbetter J.R."/>
        </authorList>
    </citation>
    <scope>NUCLEOTIDE SEQUENCE [LARGE SCALE GENOMIC DNA]</scope>
    <source>
        <strain evidence="2">ATCC BAA-887 / DSM 12427 / ZAS-2</strain>
    </source>
</reference>
<dbReference type="AlphaFoldDB" id="F5YJP9"/>
<reference evidence="2" key="1">
    <citation type="submission" date="2009-12" db="EMBL/GenBank/DDBJ databases">
        <title>Complete sequence of Treponema primitia strain ZAS-2.</title>
        <authorList>
            <person name="Tetu S.G."/>
            <person name="Matson E."/>
            <person name="Ren Q."/>
            <person name="Seshadri R."/>
            <person name="Elbourne L."/>
            <person name="Hassan K.A."/>
            <person name="Durkin A."/>
            <person name="Radune D."/>
            <person name="Mohamoud Y."/>
            <person name="Shay R."/>
            <person name="Jin S."/>
            <person name="Zhang X."/>
            <person name="Lucey K."/>
            <person name="Ballor N.R."/>
            <person name="Ottesen E."/>
            <person name="Rosenthal R."/>
            <person name="Allen A."/>
            <person name="Leadbetter J.R."/>
            <person name="Paulsen I.T."/>
        </authorList>
    </citation>
    <scope>NUCLEOTIDE SEQUENCE [LARGE SCALE GENOMIC DNA]</scope>
    <source>
        <strain evidence="2">ATCC BAA-887 / DSM 12427 / ZAS-2</strain>
    </source>
</reference>
<dbReference type="EMBL" id="CP001843">
    <property type="protein sequence ID" value="AEF84059.1"/>
    <property type="molecule type" value="Genomic_DNA"/>
</dbReference>
<dbReference type="HOGENOM" id="CLU_3174477_0_0_12"/>
<accession>F5YJP9</accession>
<gene>
    <name evidence="1" type="ordered locus">TREPR_2091</name>
</gene>
<organism evidence="1 2">
    <name type="scientific">Treponema primitia (strain ATCC BAA-887 / DSM 12427 / ZAS-2)</name>
    <dbReference type="NCBI Taxonomy" id="545694"/>
    <lineage>
        <taxon>Bacteria</taxon>
        <taxon>Pseudomonadati</taxon>
        <taxon>Spirochaetota</taxon>
        <taxon>Spirochaetia</taxon>
        <taxon>Spirochaetales</taxon>
        <taxon>Treponemataceae</taxon>
        <taxon>Treponema</taxon>
    </lineage>
</organism>
<sequence length="47" mass="4943">MKAELRRFGGGGPGMRGGGGRGFFRRLRGGLCGESMRRLAVVVFTAG</sequence>
<keyword evidence="2" id="KW-1185">Reference proteome</keyword>
<protein>
    <submittedName>
        <fullName evidence="1">Uncharacterized protein</fullName>
    </submittedName>
</protein>
<dbReference type="KEGG" id="tpi:TREPR_2091"/>
<proteinExistence type="predicted"/>
<evidence type="ECO:0000313" key="2">
    <source>
        <dbReference type="Proteomes" id="UP000009223"/>
    </source>
</evidence>
<dbReference type="Proteomes" id="UP000009223">
    <property type="component" value="Chromosome"/>
</dbReference>
<evidence type="ECO:0000313" key="1">
    <source>
        <dbReference type="EMBL" id="AEF84059.1"/>
    </source>
</evidence>
<name>F5YJP9_TREPZ</name>